<dbReference type="Gene3D" id="2.60.40.650">
    <property type="match status" value="1"/>
</dbReference>
<dbReference type="EMBL" id="JBHSIU010000009">
    <property type="protein sequence ID" value="MFC4997306.1"/>
    <property type="molecule type" value="Genomic_DNA"/>
</dbReference>
<feature type="transmembrane region" description="Helical" evidence="1">
    <location>
        <begin position="160"/>
        <end position="183"/>
    </location>
</feature>
<sequence length="497" mass="51336">MTRHPSGASAKVVPIRSLGALFAALVVPAAGPVVGVGGVIIDATPTPVKEWAVRTFGTNDKPLLLTGIAAGLVVFAAVVGVLGLRRRVYGLAGAALLGLAGAAAAASRPAAGLLDGLPSLLGGAVAAGALLVLLVRLVPPTAAPAGPGRIGRPPRLLDRRAFIGAAAVVGAGATVAGAGAAALHAAGRRAADRSRESIRLPAPASAAPPLPAGFLTANRDFYRVDTALTVPRVDVGGWRLRVRGMVDRPLELSFDDLLRRPLIERDVTLNCVSNEVGGPYVGTARWLGVHLAELLREARVRPGADQVVARSVDGMTIGTPLSVVLDGRDAMLCVGMNGEPAFPVRMLTPGLYGYAGACKWVTELELTTFPACDAYWVQRGWAAHGPVKTASRIDRPLPFARPAAGPVPVAGVAWAQGRGIAAVEVQVDDGPWQAATVLPAPTNDTWVQWRLDWAATPGNHLLRVRATDKTGAVQTPDRATPFPDGATGWHSVSVTVV</sequence>
<dbReference type="InterPro" id="IPR014756">
    <property type="entry name" value="Ig_E-set"/>
</dbReference>
<dbReference type="SUPFAM" id="SSF56524">
    <property type="entry name" value="Oxidoreductase molybdopterin-binding domain"/>
    <property type="match status" value="1"/>
</dbReference>
<name>A0ABV9VNY8_9ACTN</name>
<accession>A0ABV9VNY8</accession>
<feature type="domain" description="Oxidoreductase molybdopterin-binding" evidence="2">
    <location>
        <begin position="228"/>
        <end position="376"/>
    </location>
</feature>
<gene>
    <name evidence="3" type="ORF">ACFPIJ_05665</name>
</gene>
<dbReference type="SUPFAM" id="SSF81296">
    <property type="entry name" value="E set domains"/>
    <property type="match status" value="1"/>
</dbReference>
<organism evidence="3 4">
    <name type="scientific">Dactylosporangium cerinum</name>
    <dbReference type="NCBI Taxonomy" id="1434730"/>
    <lineage>
        <taxon>Bacteria</taxon>
        <taxon>Bacillati</taxon>
        <taxon>Actinomycetota</taxon>
        <taxon>Actinomycetes</taxon>
        <taxon>Micromonosporales</taxon>
        <taxon>Micromonosporaceae</taxon>
        <taxon>Dactylosporangium</taxon>
    </lineage>
</organism>
<dbReference type="Pfam" id="PF00174">
    <property type="entry name" value="Oxidored_molyb"/>
    <property type="match status" value="1"/>
</dbReference>
<dbReference type="InterPro" id="IPR000572">
    <property type="entry name" value="OxRdtase_Mopterin-bd_dom"/>
</dbReference>
<feature type="transmembrane region" description="Helical" evidence="1">
    <location>
        <begin position="89"/>
        <end position="107"/>
    </location>
</feature>
<evidence type="ECO:0000313" key="4">
    <source>
        <dbReference type="Proteomes" id="UP001595912"/>
    </source>
</evidence>
<feature type="transmembrane region" description="Helical" evidence="1">
    <location>
        <begin position="21"/>
        <end position="43"/>
    </location>
</feature>
<dbReference type="PANTHER" id="PTHR19372:SF7">
    <property type="entry name" value="SULFITE OXIDASE, MITOCHONDRIAL"/>
    <property type="match status" value="1"/>
</dbReference>
<dbReference type="PANTHER" id="PTHR19372">
    <property type="entry name" value="SULFITE REDUCTASE"/>
    <property type="match status" value="1"/>
</dbReference>
<evidence type="ECO:0000313" key="3">
    <source>
        <dbReference type="EMBL" id="MFC4997306.1"/>
    </source>
</evidence>
<evidence type="ECO:0000259" key="2">
    <source>
        <dbReference type="Pfam" id="PF00174"/>
    </source>
</evidence>
<feature type="transmembrane region" description="Helical" evidence="1">
    <location>
        <begin position="119"/>
        <end position="139"/>
    </location>
</feature>
<dbReference type="InterPro" id="IPR036374">
    <property type="entry name" value="OxRdtase_Mopterin-bd_sf"/>
</dbReference>
<keyword evidence="1" id="KW-0812">Transmembrane</keyword>
<evidence type="ECO:0000256" key="1">
    <source>
        <dbReference type="SAM" id="Phobius"/>
    </source>
</evidence>
<comment type="caution">
    <text evidence="3">The sequence shown here is derived from an EMBL/GenBank/DDBJ whole genome shotgun (WGS) entry which is preliminary data.</text>
</comment>
<keyword evidence="1" id="KW-1133">Transmembrane helix</keyword>
<dbReference type="Proteomes" id="UP001595912">
    <property type="component" value="Unassembled WGS sequence"/>
</dbReference>
<dbReference type="Gene3D" id="3.90.420.10">
    <property type="entry name" value="Oxidoreductase, molybdopterin-binding domain"/>
    <property type="match status" value="1"/>
</dbReference>
<dbReference type="RefSeq" id="WP_380113537.1">
    <property type="nucleotide sequence ID" value="NZ_JBHSIU010000009.1"/>
</dbReference>
<feature type="transmembrane region" description="Helical" evidence="1">
    <location>
        <begin position="63"/>
        <end position="82"/>
    </location>
</feature>
<protein>
    <submittedName>
        <fullName evidence="3">Molybdopterin-dependent oxidoreductase</fullName>
    </submittedName>
</protein>
<proteinExistence type="predicted"/>
<keyword evidence="1" id="KW-0472">Membrane</keyword>
<keyword evidence="4" id="KW-1185">Reference proteome</keyword>
<reference evidence="4" key="1">
    <citation type="journal article" date="2019" name="Int. J. Syst. Evol. Microbiol.">
        <title>The Global Catalogue of Microorganisms (GCM) 10K type strain sequencing project: providing services to taxonomists for standard genome sequencing and annotation.</title>
        <authorList>
            <consortium name="The Broad Institute Genomics Platform"/>
            <consortium name="The Broad Institute Genome Sequencing Center for Infectious Disease"/>
            <person name="Wu L."/>
            <person name="Ma J."/>
        </authorList>
    </citation>
    <scope>NUCLEOTIDE SEQUENCE [LARGE SCALE GENOMIC DNA]</scope>
    <source>
        <strain evidence="4">CGMCC 4.7152</strain>
    </source>
</reference>